<feature type="transmembrane region" description="Helical" evidence="1">
    <location>
        <begin position="31"/>
        <end position="55"/>
    </location>
</feature>
<gene>
    <name evidence="2" type="ORF">OY187_03390</name>
</gene>
<dbReference type="Proteomes" id="UP001084650">
    <property type="component" value="Unassembled WGS sequence"/>
</dbReference>
<evidence type="ECO:0000313" key="2">
    <source>
        <dbReference type="EMBL" id="MCZ0727078.1"/>
    </source>
</evidence>
<reference evidence="2" key="1">
    <citation type="submission" date="2022-12" db="EMBL/GenBank/DDBJ databases">
        <title>Whole genome sequence of Mycolicibacterium iranicum strain SBH312.</title>
        <authorList>
            <person name="Jani J."/>
            <person name="Arifin Mustapha Z."/>
            <person name="Ahmed K."/>
            <person name="Kai Ling C."/>
        </authorList>
    </citation>
    <scope>NUCLEOTIDE SEQUENCE</scope>
    <source>
        <strain evidence="2">SBH312</strain>
    </source>
</reference>
<name>A0ABT4HA88_MYCIR</name>
<evidence type="ECO:0000256" key="1">
    <source>
        <dbReference type="SAM" id="Phobius"/>
    </source>
</evidence>
<sequence length="180" mass="19148">MRVIAETGRFVVAEDGPNVVVIDRSGGPMQILVFVLLVIALVFGGFGLVTLVMTASSISSGVPAAISAALLGIGVLAAVGMAYGARSQRRRRRAPLQNYPPVAVFDRAQRTFIDAHGRSVARLDQVRIERRMQIGSSSPKLVVLTPAGERVLLRGNPFGGSIGKLDDALRHALAIPKARR</sequence>
<keyword evidence="1" id="KW-0472">Membrane</keyword>
<feature type="transmembrane region" description="Helical" evidence="1">
    <location>
        <begin position="61"/>
        <end position="83"/>
    </location>
</feature>
<evidence type="ECO:0000313" key="3">
    <source>
        <dbReference type="Proteomes" id="UP001084650"/>
    </source>
</evidence>
<comment type="caution">
    <text evidence="2">The sequence shown here is derived from an EMBL/GenBank/DDBJ whole genome shotgun (WGS) entry which is preliminary data.</text>
</comment>
<dbReference type="EMBL" id="JAPQYE010000001">
    <property type="protein sequence ID" value="MCZ0727078.1"/>
    <property type="molecule type" value="Genomic_DNA"/>
</dbReference>
<dbReference type="RefSeq" id="WP_268785263.1">
    <property type="nucleotide sequence ID" value="NZ_JAPQYE010000001.1"/>
</dbReference>
<proteinExistence type="predicted"/>
<keyword evidence="1" id="KW-0812">Transmembrane</keyword>
<keyword evidence="3" id="KW-1185">Reference proteome</keyword>
<keyword evidence="1" id="KW-1133">Transmembrane helix</keyword>
<organism evidence="2 3">
    <name type="scientific">Mycolicibacterium iranicum</name>
    <name type="common">Mycobacterium iranicum</name>
    <dbReference type="NCBI Taxonomy" id="912594"/>
    <lineage>
        <taxon>Bacteria</taxon>
        <taxon>Bacillati</taxon>
        <taxon>Actinomycetota</taxon>
        <taxon>Actinomycetes</taxon>
        <taxon>Mycobacteriales</taxon>
        <taxon>Mycobacteriaceae</taxon>
        <taxon>Mycolicibacterium</taxon>
    </lineage>
</organism>
<protein>
    <recommendedName>
        <fullName evidence="4">DUF2244 domain-containing protein</fullName>
    </recommendedName>
</protein>
<accession>A0ABT4HA88</accession>
<evidence type="ECO:0008006" key="4">
    <source>
        <dbReference type="Google" id="ProtNLM"/>
    </source>
</evidence>